<dbReference type="InterPro" id="IPR025307">
    <property type="entry name" value="FIIND_dom"/>
</dbReference>
<dbReference type="InterPro" id="IPR032675">
    <property type="entry name" value="LRR_dom_sf"/>
</dbReference>
<dbReference type="GO" id="GO:0016787">
    <property type="term" value="F:hydrolase activity"/>
    <property type="evidence" value="ECO:0007669"/>
    <property type="project" value="UniProtKB-KW"/>
</dbReference>
<dbReference type="Pfam" id="PF00619">
    <property type="entry name" value="CARD"/>
    <property type="match status" value="1"/>
</dbReference>
<evidence type="ECO:0000256" key="5">
    <source>
        <dbReference type="ARBA" id="ARBA00022588"/>
    </source>
</evidence>
<protein>
    <submittedName>
        <fullName evidence="22">NACHT, LRR and PYD domains-containing protein 1a</fullName>
    </submittedName>
</protein>
<dbReference type="GO" id="GO:0045087">
    <property type="term" value="P:innate immune response"/>
    <property type="evidence" value="ECO:0007669"/>
    <property type="project" value="UniProtKB-KW"/>
</dbReference>
<evidence type="ECO:0000256" key="16">
    <source>
        <dbReference type="ARBA" id="ARBA00029394"/>
    </source>
</evidence>
<dbReference type="InterPro" id="IPR041075">
    <property type="entry name" value="NOD1/2_WH"/>
</dbReference>
<comment type="function">
    <text evidence="16">Constitutes the precursor of the Nlrp1a inflammasome, which mediates autoproteolytic processing within the FIIND domain to generate the N-terminal and C-terminal parts, which are associated non-covalently in absence of pathogens and other damage-associated signals.</text>
</comment>
<feature type="compositionally biased region" description="Polar residues" evidence="17">
    <location>
        <begin position="11"/>
        <end position="31"/>
    </location>
</feature>
<keyword evidence="21" id="KW-1185">Reference proteome</keyword>
<keyword evidence="6" id="KW-0433">Leucine-rich repeat</keyword>
<keyword evidence="9" id="KW-0378">Hydrolase</keyword>
<keyword evidence="10" id="KW-0067">ATP-binding</keyword>
<feature type="domain" description="FIIND" evidence="20">
    <location>
        <begin position="943"/>
        <end position="1226"/>
    </location>
</feature>
<dbReference type="InterPro" id="IPR001315">
    <property type="entry name" value="CARD"/>
</dbReference>
<dbReference type="SUPFAM" id="SSF52047">
    <property type="entry name" value="RNI-like"/>
    <property type="match status" value="1"/>
</dbReference>
<evidence type="ECO:0000259" key="20">
    <source>
        <dbReference type="PROSITE" id="PS51830"/>
    </source>
</evidence>
<evidence type="ECO:0000256" key="10">
    <source>
        <dbReference type="ARBA" id="ARBA00022840"/>
    </source>
</evidence>
<keyword evidence="8" id="KW-0547">Nucleotide-binding</keyword>
<dbReference type="InterPro" id="IPR011029">
    <property type="entry name" value="DEATH-like_dom_sf"/>
</dbReference>
<dbReference type="Gene3D" id="1.10.533.10">
    <property type="entry name" value="Death Domain, Fas"/>
    <property type="match status" value="1"/>
</dbReference>
<evidence type="ECO:0000256" key="17">
    <source>
        <dbReference type="SAM" id="MobiDB-lite"/>
    </source>
</evidence>
<evidence type="ECO:0000259" key="18">
    <source>
        <dbReference type="PROSITE" id="PS50209"/>
    </source>
</evidence>
<dbReference type="PROSITE" id="PS51830">
    <property type="entry name" value="FIIND"/>
    <property type="match status" value="1"/>
</dbReference>
<evidence type="ECO:0000313" key="21">
    <source>
        <dbReference type="Proteomes" id="UP000515203"/>
    </source>
</evidence>
<comment type="subunit">
    <text evidence="15">Interacts with the C-terminal part of Nlrp1a (NACHT, LRR and PYD domains-containing protein 1a, C-terminus) in absence of pathogens and other damage-associated signals.</text>
</comment>
<feature type="compositionally biased region" description="Polar residues" evidence="17">
    <location>
        <begin position="895"/>
        <end position="915"/>
    </location>
</feature>
<dbReference type="FunFam" id="1.10.533.10:FF:000013">
    <property type="entry name" value="Apoptosis-associated speck-like protein containing a CARD"/>
    <property type="match status" value="1"/>
</dbReference>
<dbReference type="PANTHER" id="PTHR46985:SF3">
    <property type="entry name" value="NACHT, LRR AND PYD DOMAINS-CONTAINING PROTEIN 1"/>
    <property type="match status" value="1"/>
</dbReference>
<evidence type="ECO:0000256" key="12">
    <source>
        <dbReference type="ARBA" id="ARBA00023198"/>
    </source>
</evidence>
<evidence type="ECO:0000256" key="4">
    <source>
        <dbReference type="ARBA" id="ARBA00022490"/>
    </source>
</evidence>
<dbReference type="OrthoDB" id="428577at2759"/>
<evidence type="ECO:0000256" key="3">
    <source>
        <dbReference type="ARBA" id="ARBA00008665"/>
    </source>
</evidence>
<gene>
    <name evidence="22" type="primary">LOC101591810</name>
</gene>
<dbReference type="InterPro" id="IPR051249">
    <property type="entry name" value="NLRP_Inflammasome"/>
</dbReference>
<evidence type="ECO:0000256" key="8">
    <source>
        <dbReference type="ARBA" id="ARBA00022741"/>
    </source>
</evidence>
<dbReference type="GO" id="GO:0006954">
    <property type="term" value="P:inflammatory response"/>
    <property type="evidence" value="ECO:0007669"/>
    <property type="project" value="UniProtKB-KW"/>
</dbReference>
<feature type="compositionally biased region" description="Basic and acidic residues" evidence="17">
    <location>
        <begin position="1"/>
        <end position="10"/>
    </location>
</feature>
<proteinExistence type="inferred from homology"/>
<keyword evidence="4" id="KW-0963">Cytoplasm</keyword>
<keyword evidence="7" id="KW-0677">Repeat</keyword>
<dbReference type="GO" id="GO:0005634">
    <property type="term" value="C:nucleus"/>
    <property type="evidence" value="ECO:0007669"/>
    <property type="project" value="UniProtKB-SubCell"/>
</dbReference>
<dbReference type="PANTHER" id="PTHR46985">
    <property type="entry name" value="NACHT, LRR AND PYD DOMAINS-CONTAINING PROTEIN 1"/>
    <property type="match status" value="1"/>
</dbReference>
<dbReference type="GO" id="GO:0061702">
    <property type="term" value="C:canonical inflammasome complex"/>
    <property type="evidence" value="ECO:0007669"/>
    <property type="project" value="TreeGrafter"/>
</dbReference>
<dbReference type="InParanoid" id="A0A6P6F407"/>
<dbReference type="FunCoup" id="A0A6P6F407">
    <property type="interactions" value="627"/>
</dbReference>
<feature type="region of interest" description="Disordered" evidence="17">
    <location>
        <begin position="884"/>
        <end position="919"/>
    </location>
</feature>
<dbReference type="SUPFAM" id="SSF52540">
    <property type="entry name" value="P-loop containing nucleoside triphosphate hydrolases"/>
    <property type="match status" value="1"/>
</dbReference>
<evidence type="ECO:0000256" key="15">
    <source>
        <dbReference type="ARBA" id="ARBA00024369"/>
    </source>
</evidence>
<dbReference type="Pfam" id="PF17776">
    <property type="entry name" value="NLRC4_HD2"/>
    <property type="match status" value="1"/>
</dbReference>
<dbReference type="RefSeq" id="XP_023579129.1">
    <property type="nucleotide sequence ID" value="XM_023723361.1"/>
</dbReference>
<comment type="similarity">
    <text evidence="3">Belongs to the NLRP family.</text>
</comment>
<keyword evidence="11" id="KW-0391">Immunity</keyword>
<comment type="function">
    <text evidence="14">Constitutes the active part of the Nlrp1a inflammasome. In absence of pathogens and other damage-associated signals, interacts with the N-terminal part of Nlrp1a (NACHT, LRR and PYD domains-containing protein 1a, N-terminus), preventing activation of the Nlrp1a inflammasome. In response to pathogen-associated signals, the N-terminal part of Nlrp1a is degraded by the proteasome, releasing this form, which polymerizes to form the Nlrp1a inflammasome complex: the Nlrp1a inflammasome complex then directly recruits pro-caspase-1 (proCASP1) and promotes caspase-1 (CASP1) activation, leading to gasdermin-D (GSDMD) cleavage and subsequent pyroptosis.</text>
</comment>
<evidence type="ECO:0000256" key="7">
    <source>
        <dbReference type="ARBA" id="ARBA00022737"/>
    </source>
</evidence>
<evidence type="ECO:0000256" key="13">
    <source>
        <dbReference type="ARBA" id="ARBA00023242"/>
    </source>
</evidence>
<organism evidence="21 22">
    <name type="scientific">Octodon degus</name>
    <name type="common">Degu</name>
    <name type="synonym">Sciurus degus</name>
    <dbReference type="NCBI Taxonomy" id="10160"/>
    <lineage>
        <taxon>Eukaryota</taxon>
        <taxon>Metazoa</taxon>
        <taxon>Chordata</taxon>
        <taxon>Craniata</taxon>
        <taxon>Vertebrata</taxon>
        <taxon>Euteleostomi</taxon>
        <taxon>Mammalia</taxon>
        <taxon>Eutheria</taxon>
        <taxon>Euarchontoglires</taxon>
        <taxon>Glires</taxon>
        <taxon>Rodentia</taxon>
        <taxon>Hystricomorpha</taxon>
        <taxon>Octodontidae</taxon>
        <taxon>Octodon</taxon>
    </lineage>
</organism>
<dbReference type="Pfam" id="PF13553">
    <property type="entry name" value="FIIND"/>
    <property type="match status" value="1"/>
</dbReference>
<reference evidence="22" key="1">
    <citation type="submission" date="2025-08" db="UniProtKB">
        <authorList>
            <consortium name="RefSeq"/>
        </authorList>
    </citation>
    <scope>IDENTIFICATION</scope>
</reference>
<dbReference type="SMART" id="SM00368">
    <property type="entry name" value="LRR_RI"/>
    <property type="match status" value="3"/>
</dbReference>
<comment type="subcellular location">
    <subcellularLocation>
        <location evidence="2">Cytoplasm</location>
        <location evidence="2">Cytosol</location>
    </subcellularLocation>
    <subcellularLocation>
        <location evidence="1">Nucleus</location>
    </subcellularLocation>
</comment>
<feature type="domain" description="NACHT" evidence="19">
    <location>
        <begin position="275"/>
        <end position="584"/>
    </location>
</feature>
<dbReference type="Gene3D" id="3.80.10.10">
    <property type="entry name" value="Ribonuclease Inhibitor"/>
    <property type="match status" value="1"/>
</dbReference>
<dbReference type="GeneID" id="101591810"/>
<evidence type="ECO:0000256" key="9">
    <source>
        <dbReference type="ARBA" id="ARBA00022801"/>
    </source>
</evidence>
<accession>A0A6P6F407</accession>
<dbReference type="Gene3D" id="3.40.50.300">
    <property type="entry name" value="P-loop containing nucleotide triphosphate hydrolases"/>
    <property type="match status" value="1"/>
</dbReference>
<evidence type="ECO:0000313" key="22">
    <source>
        <dbReference type="RefSeq" id="XP_023579129.1"/>
    </source>
</evidence>
<dbReference type="Pfam" id="PF23679">
    <property type="entry name" value="UPA-FIIND"/>
    <property type="match status" value="1"/>
</dbReference>
<dbReference type="Proteomes" id="UP000515203">
    <property type="component" value="Unplaced"/>
</dbReference>
<evidence type="ECO:0000256" key="14">
    <source>
        <dbReference type="ARBA" id="ARBA00024315"/>
    </source>
</evidence>
<feature type="region of interest" description="Disordered" evidence="17">
    <location>
        <begin position="120"/>
        <end position="181"/>
    </location>
</feature>
<feature type="domain" description="CARD" evidence="18">
    <location>
        <begin position="1242"/>
        <end position="1325"/>
    </location>
</feature>
<dbReference type="FunFam" id="3.40.50.300:FF:000897">
    <property type="entry name" value="NLR family pyrin domain containing 1"/>
    <property type="match status" value="1"/>
</dbReference>
<sequence length="1332" mass="150699">MEESEKHRTLDNTAHFGSSAETIPASSKKASNKVLVTQNEEQQYWPPNIYSLKKKHCCPSTSVKEAPHLTTSHGFSFLSSPSTPNMASPSWPTSTAVLGFLGSESLENPLEKRILTGLPDMSGHHMREKPSPLFDQALSSSPTHESPSQTSPNPPTATAMLGSWVPLLPTDPEPSNQEAFGTRFTMDRTAGNYCTESKKRYQDQKAEKPCPTQSSKNEVLHLKFIHLLLLQKDLLRGQELLARESCHHNTVEEQGHLVEIQDLFGPVSGIQEEPHTVILYGAAGIGKSTLARLVRVGWEQGQLYRDCFQHVFFFSCRELARSKVISLAELIAQDLSDSAALIRQVLSRPELLLFILDGVDEPKWVLQDPNSELCPHWNQPLPVPALLGSLLRKTILPGASFLITTRTTALQKLIPSLKQPHWVEVLGFSESRRNEYFYKYFTDERQAIKAFRLVESNPELLTLCLIPWVCWLVCTCLKQQIEQGNEHPLTCQTTTSLCLHYLSQVLLTQDLRTSFRSLFTLAAEGIWQRKTLFSADDLRMHRLEDDIIITFLKMDVLQAHPRTLSYSFTHRCMQEFFAAVSCVLGDEEESNEHPGNLRVTGKLLKVYGRHNLFGAPTVYFLFGLLSDQGARVLENIFTCKPPVEQRWELLQWIQEEVLPWPSYSLDMLHCFYEIQDKEFLTQVMAHFHGTRICIQTDMELMVFIFCIKFCSHVKRLQLNESELQELGWKPSRVILSTWKPLTNDSWKVLFSILRDTGSLKELDLSGNLLSHTAMQSLCESLRHPHCRLETLWLGGCGLTASCCQDLASALSASCSLTELDLHQNDLGINGVQLLCQGLRHPTCQLTLLWLDQTLLREVKEELRVLKEEKPQLLICSRWKPHAMFPSEGRDGGKMGNSTSSLKRQRPQSEGGSPQFPQMEPFLSPSLSHLRGQHMKPLGAEDNFHGPTGPVPTEVVDKERNLCRVHFPMAGSYHWPNTGLGLAVTKAVTIEIEFCAWDQFLGISELQHTWMVAGPLFDIKAEQGAVAAVYLPHFVAVQEGAVDTSLFQVAHFKEEGMLLEKPSRVEPHYTALENPSFSPMGVLLRMIPAARRFIPITTTTLLYHHLHSEDVTFHLYLIPSDCTIRKAIDDEEKKFKFVQIRKPPPTDPLYIGTRYIVTGSSKLEIIPKELEFCYRSPTEPQLFSEIYAANLESKIQLQIRNKKDEILVWEALLKPGDLRPAATLAHPASLGSPAPPNALALLHFIDQHREQLVARVTSVDPVLDKLHGQVLNEEQYESMRAEATKPDQMRKLFGFSKSWDRACKDKVYQALKEFHPYLVMELWEKWGGGTGGL</sequence>
<dbReference type="InterPro" id="IPR033516">
    <property type="entry name" value="CARD8/ASC/NALP1_CARD"/>
</dbReference>
<dbReference type="PROSITE" id="PS50209">
    <property type="entry name" value="CARD"/>
    <property type="match status" value="1"/>
</dbReference>
<dbReference type="Pfam" id="PF05729">
    <property type="entry name" value="NACHT"/>
    <property type="match status" value="1"/>
</dbReference>
<dbReference type="PROSITE" id="PS50837">
    <property type="entry name" value="NACHT"/>
    <property type="match status" value="1"/>
</dbReference>
<keyword evidence="13" id="KW-0539">Nucleus</keyword>
<dbReference type="GO" id="GO:0042981">
    <property type="term" value="P:regulation of apoptotic process"/>
    <property type="evidence" value="ECO:0007669"/>
    <property type="project" value="InterPro"/>
</dbReference>
<dbReference type="GO" id="GO:0005524">
    <property type="term" value="F:ATP binding"/>
    <property type="evidence" value="ECO:0007669"/>
    <property type="project" value="UniProtKB-KW"/>
</dbReference>
<dbReference type="Pfam" id="PF17779">
    <property type="entry name" value="WHD_NOD2"/>
    <property type="match status" value="1"/>
</dbReference>
<dbReference type="CDD" id="cd08330">
    <property type="entry name" value="CARD_ASC_NALP1"/>
    <property type="match status" value="1"/>
</dbReference>
<evidence type="ECO:0000259" key="19">
    <source>
        <dbReference type="PROSITE" id="PS50837"/>
    </source>
</evidence>
<evidence type="ECO:0000256" key="11">
    <source>
        <dbReference type="ARBA" id="ARBA00022859"/>
    </source>
</evidence>
<dbReference type="InterPro" id="IPR007111">
    <property type="entry name" value="NACHT_NTPase"/>
</dbReference>
<keyword evidence="5" id="KW-0399">Innate immunity</keyword>
<feature type="region of interest" description="Disordered" evidence="17">
    <location>
        <begin position="1"/>
        <end position="31"/>
    </location>
</feature>
<dbReference type="InterPro" id="IPR027417">
    <property type="entry name" value="P-loop_NTPase"/>
</dbReference>
<dbReference type="InterPro" id="IPR041267">
    <property type="entry name" value="NLRP_HD2"/>
</dbReference>
<feature type="compositionally biased region" description="Polar residues" evidence="17">
    <location>
        <begin position="137"/>
        <end position="151"/>
    </location>
</feature>
<evidence type="ECO:0000256" key="1">
    <source>
        <dbReference type="ARBA" id="ARBA00004123"/>
    </source>
</evidence>
<evidence type="ECO:0000256" key="2">
    <source>
        <dbReference type="ARBA" id="ARBA00004514"/>
    </source>
</evidence>
<dbReference type="SUPFAM" id="SSF47986">
    <property type="entry name" value="DEATH domain"/>
    <property type="match status" value="1"/>
</dbReference>
<keyword evidence="12" id="KW-0395">Inflammatory response</keyword>
<evidence type="ECO:0000256" key="6">
    <source>
        <dbReference type="ARBA" id="ARBA00022614"/>
    </source>
</evidence>
<name>A0A6P6F407_OCTDE</name>